<reference evidence="20 21" key="1">
    <citation type="submission" date="2018-08" db="EMBL/GenBank/DDBJ databases">
        <title>Murine metabolic-syndrome-specific gut microbial biobank.</title>
        <authorList>
            <person name="Liu C."/>
        </authorList>
    </citation>
    <scope>NUCLEOTIDE SEQUENCE [LARGE SCALE GENOMIC DNA]</scope>
    <source>
        <strain evidence="20 21">583</strain>
    </source>
</reference>
<dbReference type="GO" id="GO:0043590">
    <property type="term" value="C:bacterial nucleoid"/>
    <property type="evidence" value="ECO:0007669"/>
    <property type="project" value="TreeGrafter"/>
</dbReference>
<keyword evidence="7 20" id="KW-0378">Hydrolase</keyword>
<dbReference type="GO" id="GO:0005524">
    <property type="term" value="F:ATP binding"/>
    <property type="evidence" value="ECO:0007669"/>
    <property type="project" value="UniProtKB-KW"/>
</dbReference>
<dbReference type="Proteomes" id="UP000467132">
    <property type="component" value="Unassembled WGS sequence"/>
</dbReference>
<dbReference type="FunFam" id="3.40.50.300:FF:001389">
    <property type="entry name" value="ATP-dependent DNA helicase RecQ"/>
    <property type="match status" value="1"/>
</dbReference>
<organism evidence="20 21">
    <name type="scientific">Senegalia massiliensis</name>
    <dbReference type="NCBI Taxonomy" id="1720316"/>
    <lineage>
        <taxon>Bacteria</taxon>
        <taxon>Bacillati</taxon>
        <taxon>Bacillota</taxon>
        <taxon>Clostridia</taxon>
        <taxon>Eubacteriales</taxon>
        <taxon>Clostridiaceae</taxon>
        <taxon>Senegalia</taxon>
    </lineage>
</organism>
<keyword evidence="10" id="KW-0067">ATP-binding</keyword>
<keyword evidence="6" id="KW-0227">DNA damage</keyword>
<dbReference type="SUPFAM" id="SSF46785">
    <property type="entry name" value="Winged helix' DNA-binding domain"/>
    <property type="match status" value="1"/>
</dbReference>
<sequence>MHIKNILKEYFGYDDFRHGQEELIQSVLNKKDVLGIMPTSGGKSICYQIPSLILKGSTLVVSPLISLMKDQVDALNEIGVSATFINSTLTSYELENRFNNIQNGKYNLIYIAPERLNNIGFRNIIKNIEIPFLAIDESHCISKWGHDFRPSYKEIPRFINSLDKRPIIGAYTATATEEIIEDIKILLNLNKPEEIVTGFDRKNLYFKVENNIDKRSFILNYLNDKKDESGIIYCSTRKEVESLYEFLNSKGHKVSLYHGGMNNADREISQQDFIYDKISIMIATNAFGMGIDKSNVRYVIHYNIPQSMENYYQEAGRAGRDGEDSECILLFSPQDVAKQKFLISESHKDPERASISYKNLQYLVDYAYSHDCLRGKILEYFGEIDVKSNCNNCSNCSIEHEFKDVTIEAQKILSCVYRLNEKFGTTVVAQVLSGSKNKKILSFNLDKISTYGIMKDYTEKGIKNIIAMLISQGYLSLTESKYPIVKLTSLSRKVLKGKEKVYMAIDMFKDKKEITPDYYLELFVVLKDLRKKLALEKNIPPYIIFSDTTLKEMATYLPIEKDSFLNIKGVGDKKYESYGDIFIEKIRDFKEKNNVKSSPKQIKYTDSIEPKIKTHIETYNLYREEKTIDEISEIRNLTKDTLLNHFVKCQEEGKEINWNDFVDIQKEKEILNAIDNVGKKYLKPIKQAISDDISYFDIKTVIYRENYKKSPA</sequence>
<evidence type="ECO:0000259" key="18">
    <source>
        <dbReference type="PROSITE" id="PS51192"/>
    </source>
</evidence>
<dbReference type="InterPro" id="IPR044876">
    <property type="entry name" value="HRDC_dom_sf"/>
</dbReference>
<dbReference type="GO" id="GO:0003677">
    <property type="term" value="F:DNA binding"/>
    <property type="evidence" value="ECO:0007669"/>
    <property type="project" value="UniProtKB-KW"/>
</dbReference>
<dbReference type="InterPro" id="IPR029491">
    <property type="entry name" value="Helicase_HTH"/>
</dbReference>
<dbReference type="Pfam" id="PF00271">
    <property type="entry name" value="Helicase_C"/>
    <property type="match status" value="1"/>
</dbReference>
<evidence type="ECO:0000313" key="21">
    <source>
        <dbReference type="Proteomes" id="UP000467132"/>
    </source>
</evidence>
<dbReference type="GO" id="GO:0009378">
    <property type="term" value="F:four-way junction helicase activity"/>
    <property type="evidence" value="ECO:0007669"/>
    <property type="project" value="TreeGrafter"/>
</dbReference>
<dbReference type="PROSITE" id="PS51194">
    <property type="entry name" value="HELICASE_CTER"/>
    <property type="match status" value="1"/>
</dbReference>
<evidence type="ECO:0000313" key="20">
    <source>
        <dbReference type="EMBL" id="NBI06334.1"/>
    </source>
</evidence>
<evidence type="ECO:0000256" key="13">
    <source>
        <dbReference type="ARBA" id="ARBA00023204"/>
    </source>
</evidence>
<keyword evidence="5" id="KW-0547">Nucleotide-binding</keyword>
<keyword evidence="14" id="KW-0413">Isomerase</keyword>
<dbReference type="EC" id="5.6.2.4" evidence="16"/>
<dbReference type="CDD" id="cd17920">
    <property type="entry name" value="DEXHc_RecQ"/>
    <property type="match status" value="1"/>
</dbReference>
<dbReference type="InterPro" id="IPR036388">
    <property type="entry name" value="WH-like_DNA-bd_sf"/>
</dbReference>
<dbReference type="PROSITE" id="PS51192">
    <property type="entry name" value="HELICASE_ATP_BIND_1"/>
    <property type="match status" value="1"/>
</dbReference>
<dbReference type="Gene3D" id="1.10.10.10">
    <property type="entry name" value="Winged helix-like DNA-binding domain superfamily/Winged helix DNA-binding domain"/>
    <property type="match status" value="1"/>
</dbReference>
<evidence type="ECO:0000256" key="14">
    <source>
        <dbReference type="ARBA" id="ARBA00023235"/>
    </source>
</evidence>
<dbReference type="NCBIfam" id="TIGR00614">
    <property type="entry name" value="recQ_fam"/>
    <property type="match status" value="1"/>
</dbReference>
<dbReference type="EMBL" id="QXXA01000005">
    <property type="protein sequence ID" value="NBI06334.1"/>
    <property type="molecule type" value="Genomic_DNA"/>
</dbReference>
<comment type="cofactor">
    <cofactor evidence="2">
        <name>Zn(2+)</name>
        <dbReference type="ChEBI" id="CHEBI:29105"/>
    </cofactor>
</comment>
<dbReference type="RefSeq" id="WP_160196801.1">
    <property type="nucleotide sequence ID" value="NZ_QXXA01000005.1"/>
</dbReference>
<dbReference type="GO" id="GO:0030894">
    <property type="term" value="C:replisome"/>
    <property type="evidence" value="ECO:0007669"/>
    <property type="project" value="TreeGrafter"/>
</dbReference>
<dbReference type="SUPFAM" id="SSF52540">
    <property type="entry name" value="P-loop containing nucleoside triphosphate hydrolases"/>
    <property type="match status" value="1"/>
</dbReference>
<dbReference type="GO" id="GO:0009432">
    <property type="term" value="P:SOS response"/>
    <property type="evidence" value="ECO:0007669"/>
    <property type="project" value="UniProtKB-UniRule"/>
</dbReference>
<dbReference type="PROSITE" id="PS50967">
    <property type="entry name" value="HRDC"/>
    <property type="match status" value="1"/>
</dbReference>
<evidence type="ECO:0000259" key="19">
    <source>
        <dbReference type="PROSITE" id="PS51194"/>
    </source>
</evidence>
<evidence type="ECO:0000256" key="6">
    <source>
        <dbReference type="ARBA" id="ARBA00022763"/>
    </source>
</evidence>
<dbReference type="CDD" id="cd18794">
    <property type="entry name" value="SF2_C_RecQ"/>
    <property type="match status" value="1"/>
</dbReference>
<dbReference type="GO" id="GO:0006260">
    <property type="term" value="P:DNA replication"/>
    <property type="evidence" value="ECO:0007669"/>
    <property type="project" value="InterPro"/>
</dbReference>
<feature type="domain" description="Helicase C-terminal" evidence="19">
    <location>
        <begin position="200"/>
        <end position="361"/>
    </location>
</feature>
<dbReference type="SMART" id="SM00341">
    <property type="entry name" value="HRDC"/>
    <property type="match status" value="1"/>
</dbReference>
<keyword evidence="13" id="KW-0234">DNA repair</keyword>
<dbReference type="InterPro" id="IPR004589">
    <property type="entry name" value="DNA_helicase_ATP-dep_RecQ"/>
</dbReference>
<dbReference type="GO" id="GO:0046872">
    <property type="term" value="F:metal ion binding"/>
    <property type="evidence" value="ECO:0007669"/>
    <property type="project" value="UniProtKB-KW"/>
</dbReference>
<evidence type="ECO:0000256" key="16">
    <source>
        <dbReference type="NCBIfam" id="TIGR01389"/>
    </source>
</evidence>
<dbReference type="InterPro" id="IPR006293">
    <property type="entry name" value="DNA_helicase_ATP-dep_RecQ_bac"/>
</dbReference>
<dbReference type="AlphaFoldDB" id="A0A845QWG8"/>
<comment type="cofactor">
    <cofactor evidence="1">
        <name>Mg(2+)</name>
        <dbReference type="ChEBI" id="CHEBI:18420"/>
    </cofactor>
</comment>
<comment type="similarity">
    <text evidence="3">Belongs to the helicase family. RecQ subfamily.</text>
</comment>
<dbReference type="SUPFAM" id="SSF47819">
    <property type="entry name" value="HRDC-like"/>
    <property type="match status" value="1"/>
</dbReference>
<evidence type="ECO:0000256" key="12">
    <source>
        <dbReference type="ARBA" id="ARBA00023172"/>
    </source>
</evidence>
<dbReference type="Gene3D" id="1.10.150.80">
    <property type="entry name" value="HRDC domain"/>
    <property type="match status" value="1"/>
</dbReference>
<gene>
    <name evidence="20" type="primary">recQ</name>
    <name evidence="20" type="ORF">D3Z33_05600</name>
</gene>
<dbReference type="Pfam" id="PF16124">
    <property type="entry name" value="RecQ_Zn_bind"/>
    <property type="match status" value="1"/>
</dbReference>
<evidence type="ECO:0000256" key="2">
    <source>
        <dbReference type="ARBA" id="ARBA00001947"/>
    </source>
</evidence>
<keyword evidence="12" id="KW-0233">DNA recombination</keyword>
<dbReference type="SMART" id="SM00956">
    <property type="entry name" value="RQC"/>
    <property type="match status" value="1"/>
</dbReference>
<dbReference type="GO" id="GO:0005737">
    <property type="term" value="C:cytoplasm"/>
    <property type="evidence" value="ECO:0007669"/>
    <property type="project" value="TreeGrafter"/>
</dbReference>
<keyword evidence="4" id="KW-0479">Metal-binding</keyword>
<keyword evidence="8 20" id="KW-0347">Helicase</keyword>
<dbReference type="InterPro" id="IPR010997">
    <property type="entry name" value="HRDC-like_sf"/>
</dbReference>
<dbReference type="PANTHER" id="PTHR13710:SF105">
    <property type="entry name" value="ATP-DEPENDENT DNA HELICASE Q1"/>
    <property type="match status" value="1"/>
</dbReference>
<dbReference type="PANTHER" id="PTHR13710">
    <property type="entry name" value="DNA HELICASE RECQ FAMILY MEMBER"/>
    <property type="match status" value="1"/>
</dbReference>
<dbReference type="OrthoDB" id="9763310at2"/>
<protein>
    <recommendedName>
        <fullName evidence="16">DNA helicase RecQ</fullName>
        <ecNumber evidence="16">5.6.2.4</ecNumber>
    </recommendedName>
</protein>
<evidence type="ECO:0000256" key="1">
    <source>
        <dbReference type="ARBA" id="ARBA00001946"/>
    </source>
</evidence>
<evidence type="ECO:0000256" key="9">
    <source>
        <dbReference type="ARBA" id="ARBA00022833"/>
    </source>
</evidence>
<dbReference type="InterPro" id="IPR036390">
    <property type="entry name" value="WH_DNA-bd_sf"/>
</dbReference>
<dbReference type="GO" id="GO:0043138">
    <property type="term" value="F:3'-5' DNA helicase activity"/>
    <property type="evidence" value="ECO:0007669"/>
    <property type="project" value="UniProtKB-EC"/>
</dbReference>
<dbReference type="InterPro" id="IPR002121">
    <property type="entry name" value="HRDC_dom"/>
</dbReference>
<comment type="catalytic activity">
    <reaction evidence="15">
        <text>Couples ATP hydrolysis with the unwinding of duplex DNA by translocating in the 3'-5' direction.</text>
        <dbReference type="EC" id="5.6.2.4"/>
    </reaction>
</comment>
<comment type="caution">
    <text evidence="20">The sequence shown here is derived from an EMBL/GenBank/DDBJ whole genome shotgun (WGS) entry which is preliminary data.</text>
</comment>
<dbReference type="InterPro" id="IPR018982">
    <property type="entry name" value="RQC_domain"/>
</dbReference>
<evidence type="ECO:0000256" key="15">
    <source>
        <dbReference type="ARBA" id="ARBA00034617"/>
    </source>
</evidence>
<keyword evidence="11" id="KW-0238">DNA-binding</keyword>
<dbReference type="SMART" id="SM00490">
    <property type="entry name" value="HELICc"/>
    <property type="match status" value="1"/>
</dbReference>
<proteinExistence type="inferred from homology"/>
<evidence type="ECO:0000256" key="4">
    <source>
        <dbReference type="ARBA" id="ARBA00022723"/>
    </source>
</evidence>
<dbReference type="SMART" id="SM00487">
    <property type="entry name" value="DEXDc"/>
    <property type="match status" value="1"/>
</dbReference>
<dbReference type="InterPro" id="IPR001650">
    <property type="entry name" value="Helicase_C-like"/>
</dbReference>
<evidence type="ECO:0000259" key="17">
    <source>
        <dbReference type="PROSITE" id="PS50967"/>
    </source>
</evidence>
<dbReference type="InterPro" id="IPR027417">
    <property type="entry name" value="P-loop_NTPase"/>
</dbReference>
<dbReference type="GO" id="GO:0006310">
    <property type="term" value="P:DNA recombination"/>
    <property type="evidence" value="ECO:0007669"/>
    <property type="project" value="UniProtKB-UniRule"/>
</dbReference>
<accession>A0A845QWG8</accession>
<dbReference type="InterPro" id="IPR011545">
    <property type="entry name" value="DEAD/DEAH_box_helicase_dom"/>
</dbReference>
<evidence type="ECO:0000256" key="3">
    <source>
        <dbReference type="ARBA" id="ARBA00005446"/>
    </source>
</evidence>
<dbReference type="Pfam" id="PF09382">
    <property type="entry name" value="RQC"/>
    <property type="match status" value="1"/>
</dbReference>
<dbReference type="GO" id="GO:0016787">
    <property type="term" value="F:hydrolase activity"/>
    <property type="evidence" value="ECO:0007669"/>
    <property type="project" value="UniProtKB-KW"/>
</dbReference>
<name>A0A845QWG8_9CLOT</name>
<dbReference type="Pfam" id="PF00270">
    <property type="entry name" value="DEAD"/>
    <property type="match status" value="1"/>
</dbReference>
<dbReference type="NCBIfam" id="TIGR01389">
    <property type="entry name" value="recQ"/>
    <property type="match status" value="1"/>
</dbReference>
<evidence type="ECO:0000256" key="5">
    <source>
        <dbReference type="ARBA" id="ARBA00022741"/>
    </source>
</evidence>
<evidence type="ECO:0000256" key="8">
    <source>
        <dbReference type="ARBA" id="ARBA00022806"/>
    </source>
</evidence>
<dbReference type="Pfam" id="PF00570">
    <property type="entry name" value="HRDC"/>
    <property type="match status" value="1"/>
</dbReference>
<dbReference type="Gene3D" id="3.40.50.300">
    <property type="entry name" value="P-loop containing nucleotide triphosphate hydrolases"/>
    <property type="match status" value="2"/>
</dbReference>
<dbReference type="InterPro" id="IPR032284">
    <property type="entry name" value="RecQ_Zn-bd"/>
</dbReference>
<evidence type="ECO:0000256" key="7">
    <source>
        <dbReference type="ARBA" id="ARBA00022801"/>
    </source>
</evidence>
<evidence type="ECO:0000256" key="11">
    <source>
        <dbReference type="ARBA" id="ARBA00023125"/>
    </source>
</evidence>
<dbReference type="GO" id="GO:0006281">
    <property type="term" value="P:DNA repair"/>
    <property type="evidence" value="ECO:0007669"/>
    <property type="project" value="UniProtKB-KW"/>
</dbReference>
<feature type="domain" description="HRDC" evidence="17">
    <location>
        <begin position="516"/>
        <end position="596"/>
    </location>
</feature>
<feature type="domain" description="Helicase ATP-binding" evidence="18">
    <location>
        <begin position="24"/>
        <end position="193"/>
    </location>
</feature>
<dbReference type="Pfam" id="PF14493">
    <property type="entry name" value="HTH_40"/>
    <property type="match status" value="1"/>
</dbReference>
<keyword evidence="21" id="KW-1185">Reference proteome</keyword>
<dbReference type="InterPro" id="IPR014001">
    <property type="entry name" value="Helicase_ATP-bd"/>
</dbReference>
<keyword evidence="9" id="KW-0862">Zinc</keyword>
<evidence type="ECO:0000256" key="10">
    <source>
        <dbReference type="ARBA" id="ARBA00022840"/>
    </source>
</evidence>